<dbReference type="STRING" id="1802727.A2937_00275"/>
<evidence type="ECO:0000313" key="1">
    <source>
        <dbReference type="EMBL" id="OHA83531.1"/>
    </source>
</evidence>
<reference evidence="1 2" key="1">
    <citation type="journal article" date="2016" name="Nat. Commun.">
        <title>Thousands of microbial genomes shed light on interconnected biogeochemical processes in an aquifer system.</title>
        <authorList>
            <person name="Anantharaman K."/>
            <person name="Brown C.T."/>
            <person name="Hug L.A."/>
            <person name="Sharon I."/>
            <person name="Castelle C.J."/>
            <person name="Probst A.J."/>
            <person name="Thomas B.C."/>
            <person name="Singh A."/>
            <person name="Wilkins M.J."/>
            <person name="Karaoz U."/>
            <person name="Brodie E.L."/>
            <person name="Williams K.H."/>
            <person name="Hubbard S.S."/>
            <person name="Banfield J.F."/>
        </authorList>
    </citation>
    <scope>NUCLEOTIDE SEQUENCE [LARGE SCALE GENOMIC DNA]</scope>
</reference>
<accession>A0A1G2SGJ1</accession>
<gene>
    <name evidence="1" type="ORF">A2937_00275</name>
</gene>
<evidence type="ECO:0000313" key="2">
    <source>
        <dbReference type="Proteomes" id="UP000177987"/>
    </source>
</evidence>
<sequence length="201" mass="23545">MNEEISMRTESGYLISSNKERCSILIRDSDLSANDMIDIFISLHLVLEVSLNAFFRNLSLLSIKKDVDTFEIIKNVDSVNFIDKTIMFIYNSKFNFTSEEELREATRYHSIIGNLKDFSAMRNQLLHGHAISTVFDGRTNRHSRLKQNINLENLKRHILNFQFIFEGMRFYLDKLDSPLTASGKENFKETYLNDTFLPRLR</sequence>
<comment type="caution">
    <text evidence="1">The sequence shown here is derived from an EMBL/GenBank/DDBJ whole genome shotgun (WGS) entry which is preliminary data.</text>
</comment>
<proteinExistence type="predicted"/>
<dbReference type="AlphaFoldDB" id="A0A1G2SGJ1"/>
<organism evidence="1 2">
    <name type="scientific">Candidatus Yonathbacteria bacterium RIFCSPLOWO2_01_FULL_47_33b</name>
    <dbReference type="NCBI Taxonomy" id="1802727"/>
    <lineage>
        <taxon>Bacteria</taxon>
        <taxon>Candidatus Yonathiibacteriota</taxon>
    </lineage>
</organism>
<dbReference type="EMBL" id="MHUW01000016">
    <property type="protein sequence ID" value="OHA83531.1"/>
    <property type="molecule type" value="Genomic_DNA"/>
</dbReference>
<protein>
    <submittedName>
        <fullName evidence="1">Uncharacterized protein</fullName>
    </submittedName>
</protein>
<name>A0A1G2SGJ1_9BACT</name>
<dbReference type="Proteomes" id="UP000177987">
    <property type="component" value="Unassembled WGS sequence"/>
</dbReference>